<dbReference type="STRING" id="667725.A0A0L0FPD2"/>
<dbReference type="EMBL" id="KQ242620">
    <property type="protein sequence ID" value="KNC77833.1"/>
    <property type="molecule type" value="Genomic_DNA"/>
</dbReference>
<organism evidence="5 6">
    <name type="scientific">Sphaeroforma arctica JP610</name>
    <dbReference type="NCBI Taxonomy" id="667725"/>
    <lineage>
        <taxon>Eukaryota</taxon>
        <taxon>Ichthyosporea</taxon>
        <taxon>Ichthyophonida</taxon>
        <taxon>Sphaeroforma</taxon>
    </lineage>
</organism>
<evidence type="ECO:0000259" key="4">
    <source>
        <dbReference type="PROSITE" id="PS50919"/>
    </source>
</evidence>
<dbReference type="Pfam" id="PF02815">
    <property type="entry name" value="MIR"/>
    <property type="match status" value="1"/>
</dbReference>
<dbReference type="Gene3D" id="2.80.10.50">
    <property type="match status" value="1"/>
</dbReference>
<feature type="signal peptide" evidence="3">
    <location>
        <begin position="1"/>
        <end position="22"/>
    </location>
</feature>
<keyword evidence="1 3" id="KW-0732">Signal</keyword>
<dbReference type="InterPro" id="IPR036300">
    <property type="entry name" value="MIR_dom_sf"/>
</dbReference>
<feature type="chain" id="PRO_5005538296" description="MIR domain-containing protein" evidence="3">
    <location>
        <begin position="23"/>
        <end position="213"/>
    </location>
</feature>
<reference evidence="5 6" key="1">
    <citation type="submission" date="2011-02" db="EMBL/GenBank/DDBJ databases">
        <title>The Genome Sequence of Sphaeroforma arctica JP610.</title>
        <authorList>
            <consortium name="The Broad Institute Genome Sequencing Platform"/>
            <person name="Russ C."/>
            <person name="Cuomo C."/>
            <person name="Young S.K."/>
            <person name="Zeng Q."/>
            <person name="Gargeya S."/>
            <person name="Alvarado L."/>
            <person name="Berlin A."/>
            <person name="Chapman S.B."/>
            <person name="Chen Z."/>
            <person name="Freedman E."/>
            <person name="Gellesch M."/>
            <person name="Goldberg J."/>
            <person name="Griggs A."/>
            <person name="Gujja S."/>
            <person name="Heilman E."/>
            <person name="Heiman D."/>
            <person name="Howarth C."/>
            <person name="Mehta T."/>
            <person name="Neiman D."/>
            <person name="Pearson M."/>
            <person name="Roberts A."/>
            <person name="Saif S."/>
            <person name="Shea T."/>
            <person name="Shenoy N."/>
            <person name="Sisk P."/>
            <person name="Stolte C."/>
            <person name="Sykes S."/>
            <person name="White J."/>
            <person name="Yandava C."/>
            <person name="Burger G."/>
            <person name="Gray M.W."/>
            <person name="Holland P.W.H."/>
            <person name="King N."/>
            <person name="Lang F.B.F."/>
            <person name="Roger A.J."/>
            <person name="Ruiz-Trillo I."/>
            <person name="Haas B."/>
            <person name="Nusbaum C."/>
            <person name="Birren B."/>
        </authorList>
    </citation>
    <scope>NUCLEOTIDE SEQUENCE [LARGE SCALE GENOMIC DNA]</scope>
    <source>
        <strain evidence="5 6">JP610</strain>
    </source>
</reference>
<gene>
    <name evidence="5" type="ORF">SARC_09718</name>
</gene>
<feature type="domain" description="MIR" evidence="4">
    <location>
        <begin position="31"/>
        <end position="85"/>
    </location>
</feature>
<evidence type="ECO:0000313" key="6">
    <source>
        <dbReference type="Proteomes" id="UP000054560"/>
    </source>
</evidence>
<dbReference type="SUPFAM" id="SSF82109">
    <property type="entry name" value="MIR domain"/>
    <property type="match status" value="1"/>
</dbReference>
<dbReference type="PANTHER" id="PTHR46809:SF2">
    <property type="entry name" value="GH21273P"/>
    <property type="match status" value="1"/>
</dbReference>
<dbReference type="OrthoDB" id="5588846at2759"/>
<dbReference type="Proteomes" id="UP000054560">
    <property type="component" value="Unassembled WGS sequence"/>
</dbReference>
<accession>A0A0L0FPD2</accession>
<dbReference type="AlphaFoldDB" id="A0A0L0FPD2"/>
<name>A0A0L0FPD2_9EUKA</name>
<keyword evidence="2" id="KW-0677">Repeat</keyword>
<dbReference type="GeneID" id="25910222"/>
<keyword evidence="6" id="KW-1185">Reference proteome</keyword>
<protein>
    <recommendedName>
        <fullName evidence="4">MIR domain-containing protein</fullName>
    </recommendedName>
</protein>
<evidence type="ECO:0000313" key="5">
    <source>
        <dbReference type="EMBL" id="KNC77833.1"/>
    </source>
</evidence>
<feature type="domain" description="MIR" evidence="4">
    <location>
        <begin position="93"/>
        <end position="148"/>
    </location>
</feature>
<dbReference type="PANTHER" id="PTHR46809">
    <property type="entry name" value="STROMAL CELL-DERIVED FACTOR 2-LIKE PROTEIN"/>
    <property type="match status" value="1"/>
</dbReference>
<dbReference type="PROSITE" id="PS50919">
    <property type="entry name" value="MIR"/>
    <property type="match status" value="2"/>
</dbReference>
<dbReference type="SMART" id="SM00472">
    <property type="entry name" value="MIR"/>
    <property type="match status" value="3"/>
</dbReference>
<sequence length="213" mass="23494">MTLIQSLVGALCVCAHMHLSGAVQLAASDGFQAVTCGSSIKLMNVQSKMYMHSHEVSYGTGSKQQSVTSVPHKDDVNSMWVVRGTQTKPCSVGKPVMCGDTIRLTHGQTNKNFHSHLHVSPLSRQQEISAYGNDGEGDLGDEWVVVCDNQTKWLRGENVFLKHNQTGKWASTSKDFGYGRPIEGQYEVAARSQKDSRCSWIVKLGIFMRDSEE</sequence>
<proteinExistence type="predicted"/>
<evidence type="ECO:0000256" key="3">
    <source>
        <dbReference type="SAM" id="SignalP"/>
    </source>
</evidence>
<dbReference type="CDD" id="cd23279">
    <property type="entry name" value="beta-trefoil_MIR_SDF2-like"/>
    <property type="match status" value="1"/>
</dbReference>
<evidence type="ECO:0000256" key="1">
    <source>
        <dbReference type="ARBA" id="ARBA00022729"/>
    </source>
</evidence>
<dbReference type="eggNOG" id="KOG3358">
    <property type="taxonomic scope" value="Eukaryota"/>
</dbReference>
<dbReference type="RefSeq" id="XP_014151735.1">
    <property type="nucleotide sequence ID" value="XM_014296260.1"/>
</dbReference>
<dbReference type="InterPro" id="IPR016093">
    <property type="entry name" value="MIR_motif"/>
</dbReference>
<evidence type="ECO:0000256" key="2">
    <source>
        <dbReference type="ARBA" id="ARBA00022737"/>
    </source>
</evidence>